<dbReference type="PANTHER" id="PTHR23407:SF1">
    <property type="entry name" value="5-FORMYLTETRAHYDROFOLATE CYCLO-LIGASE"/>
    <property type="match status" value="1"/>
</dbReference>
<dbReference type="SUPFAM" id="SSF100950">
    <property type="entry name" value="NagB/RpiA/CoA transferase-like"/>
    <property type="match status" value="1"/>
</dbReference>
<gene>
    <name evidence="4" type="ORF">UFOPK3774_00623</name>
</gene>
<organism evidence="4">
    <name type="scientific">freshwater metagenome</name>
    <dbReference type="NCBI Taxonomy" id="449393"/>
    <lineage>
        <taxon>unclassified sequences</taxon>
        <taxon>metagenomes</taxon>
        <taxon>ecological metagenomes</taxon>
    </lineage>
</organism>
<dbReference type="GO" id="GO:0009396">
    <property type="term" value="P:folic acid-containing compound biosynthetic process"/>
    <property type="evidence" value="ECO:0007669"/>
    <property type="project" value="TreeGrafter"/>
</dbReference>
<protein>
    <submittedName>
        <fullName evidence="4">Unannotated protein</fullName>
    </submittedName>
</protein>
<accession>A0A6J7JB71</accession>
<dbReference type="GO" id="GO:0005524">
    <property type="term" value="F:ATP binding"/>
    <property type="evidence" value="ECO:0007669"/>
    <property type="project" value="UniProtKB-KW"/>
</dbReference>
<dbReference type="Gene3D" id="3.40.50.10420">
    <property type="entry name" value="NagB/RpiA/CoA transferase-like"/>
    <property type="match status" value="1"/>
</dbReference>
<sequence>MNPSEEKASLRERYRRERKAAFVPRDFLHILSAPEFTAARVVASYISIEFEPVTQTLNKEILTLGKTLLLPRITSAKKFGGNGASMDWVAWNGASENLKKNKNLFEPIGDPWQPLSEIDIVITPALRVDGDGYRLGQGGGYYDRALGEISGWKIALVHSGELTSEKLPREGHDQQVSAAATPDLLVRFR</sequence>
<name>A0A6J7JB71_9ZZZZ</name>
<dbReference type="EMBL" id="CAFBNG010000100">
    <property type="protein sequence ID" value="CAB4940565.1"/>
    <property type="molecule type" value="Genomic_DNA"/>
</dbReference>
<proteinExistence type="inferred from homology"/>
<evidence type="ECO:0000256" key="3">
    <source>
        <dbReference type="ARBA" id="ARBA00022840"/>
    </source>
</evidence>
<dbReference type="GO" id="GO:0030272">
    <property type="term" value="F:5-formyltetrahydrofolate cyclo-ligase activity"/>
    <property type="evidence" value="ECO:0007669"/>
    <property type="project" value="TreeGrafter"/>
</dbReference>
<dbReference type="InterPro" id="IPR002698">
    <property type="entry name" value="FTHF_cligase"/>
</dbReference>
<dbReference type="GO" id="GO:0035999">
    <property type="term" value="P:tetrahydrofolate interconversion"/>
    <property type="evidence" value="ECO:0007669"/>
    <property type="project" value="TreeGrafter"/>
</dbReference>
<dbReference type="InterPro" id="IPR024185">
    <property type="entry name" value="FTHF_cligase-like_sf"/>
</dbReference>
<dbReference type="Pfam" id="PF01812">
    <property type="entry name" value="5-FTHF_cyc-lig"/>
    <property type="match status" value="1"/>
</dbReference>
<evidence type="ECO:0000313" key="4">
    <source>
        <dbReference type="EMBL" id="CAB4940565.1"/>
    </source>
</evidence>
<keyword evidence="3" id="KW-0067">ATP-binding</keyword>
<reference evidence="4" key="1">
    <citation type="submission" date="2020-05" db="EMBL/GenBank/DDBJ databases">
        <authorList>
            <person name="Chiriac C."/>
            <person name="Salcher M."/>
            <person name="Ghai R."/>
            <person name="Kavagutti S V."/>
        </authorList>
    </citation>
    <scope>NUCLEOTIDE SEQUENCE</scope>
</reference>
<evidence type="ECO:0000256" key="1">
    <source>
        <dbReference type="ARBA" id="ARBA00010638"/>
    </source>
</evidence>
<comment type="similarity">
    <text evidence="1">Belongs to the 5-formyltetrahydrofolate cyclo-ligase family.</text>
</comment>
<dbReference type="NCBIfam" id="TIGR02727">
    <property type="entry name" value="MTHFS_bact"/>
    <property type="match status" value="1"/>
</dbReference>
<keyword evidence="2" id="KW-0547">Nucleotide-binding</keyword>
<dbReference type="PANTHER" id="PTHR23407">
    <property type="entry name" value="ATPASE INHIBITOR/5-FORMYLTETRAHYDROFOLATE CYCLO-LIGASE"/>
    <property type="match status" value="1"/>
</dbReference>
<dbReference type="PIRSF" id="PIRSF006806">
    <property type="entry name" value="FTHF_cligase"/>
    <property type="match status" value="1"/>
</dbReference>
<evidence type="ECO:0000256" key="2">
    <source>
        <dbReference type="ARBA" id="ARBA00022741"/>
    </source>
</evidence>
<dbReference type="InterPro" id="IPR037171">
    <property type="entry name" value="NagB/RpiA_transferase-like"/>
</dbReference>
<dbReference type="AlphaFoldDB" id="A0A6J7JB71"/>